<dbReference type="Pfam" id="PF13377">
    <property type="entry name" value="Peripla_BP_3"/>
    <property type="match status" value="1"/>
</dbReference>
<keyword evidence="7" id="KW-1185">Reference proteome</keyword>
<dbReference type="Gene3D" id="3.40.50.2300">
    <property type="match status" value="1"/>
</dbReference>
<evidence type="ECO:0000256" key="2">
    <source>
        <dbReference type="ARBA" id="ARBA00023125"/>
    </source>
</evidence>
<dbReference type="InterPro" id="IPR046335">
    <property type="entry name" value="LacI/GalR-like_sensor"/>
</dbReference>
<dbReference type="PATRIC" id="fig|1348663.4.peg.7232"/>
<feature type="compositionally biased region" description="Basic residues" evidence="4">
    <location>
        <begin position="127"/>
        <end position="136"/>
    </location>
</feature>
<dbReference type="eggNOG" id="COG1609">
    <property type="taxonomic scope" value="Bacteria"/>
</dbReference>
<dbReference type="CDD" id="cd06267">
    <property type="entry name" value="PBP1_LacI_sugar_binding-like"/>
    <property type="match status" value="1"/>
</dbReference>
<reference evidence="6 7" key="1">
    <citation type="submission" date="2014-05" db="EMBL/GenBank/DDBJ databases">
        <title>Draft Genome Sequence of Kitasatospora cheerisanensis KCTC 2395.</title>
        <authorList>
            <person name="Nam D.H."/>
        </authorList>
    </citation>
    <scope>NUCLEOTIDE SEQUENCE [LARGE SCALE GENOMIC DNA]</scope>
    <source>
        <strain evidence="6 7">KCTC 2395</strain>
    </source>
</reference>
<evidence type="ECO:0000313" key="7">
    <source>
        <dbReference type="Proteomes" id="UP000027178"/>
    </source>
</evidence>
<evidence type="ECO:0000256" key="3">
    <source>
        <dbReference type="ARBA" id="ARBA00023163"/>
    </source>
</evidence>
<dbReference type="InterPro" id="IPR028082">
    <property type="entry name" value="Peripla_BP_I"/>
</dbReference>
<evidence type="ECO:0000259" key="5">
    <source>
        <dbReference type="Pfam" id="PF13377"/>
    </source>
</evidence>
<gene>
    <name evidence="6" type="ORF">KCH_74830</name>
</gene>
<feature type="region of interest" description="Disordered" evidence="4">
    <location>
        <begin position="1"/>
        <end position="167"/>
    </location>
</feature>
<keyword evidence="3" id="KW-0804">Transcription</keyword>
<evidence type="ECO:0000256" key="1">
    <source>
        <dbReference type="ARBA" id="ARBA00023015"/>
    </source>
</evidence>
<feature type="compositionally biased region" description="Low complexity" evidence="4">
    <location>
        <begin position="83"/>
        <end position="97"/>
    </location>
</feature>
<organism evidence="6 7">
    <name type="scientific">Kitasatospora cheerisanensis KCTC 2395</name>
    <dbReference type="NCBI Taxonomy" id="1348663"/>
    <lineage>
        <taxon>Bacteria</taxon>
        <taxon>Bacillati</taxon>
        <taxon>Actinomycetota</taxon>
        <taxon>Actinomycetes</taxon>
        <taxon>Kitasatosporales</taxon>
        <taxon>Streptomycetaceae</taxon>
        <taxon>Kitasatospora</taxon>
    </lineage>
</organism>
<dbReference type="GO" id="GO:0003700">
    <property type="term" value="F:DNA-binding transcription factor activity"/>
    <property type="evidence" value="ECO:0007669"/>
    <property type="project" value="TreeGrafter"/>
</dbReference>
<dbReference type="AlphaFoldDB" id="A0A066YGW6"/>
<dbReference type="HOGENOM" id="CLU_796402_0_0_11"/>
<proteinExistence type="predicted"/>
<keyword evidence="1" id="KW-0805">Transcription regulation</keyword>
<evidence type="ECO:0000313" key="6">
    <source>
        <dbReference type="EMBL" id="KDN80703.1"/>
    </source>
</evidence>
<dbReference type="EMBL" id="JNBY01000162">
    <property type="protein sequence ID" value="KDN80703.1"/>
    <property type="molecule type" value="Genomic_DNA"/>
</dbReference>
<evidence type="ECO:0000256" key="4">
    <source>
        <dbReference type="SAM" id="MobiDB-lite"/>
    </source>
</evidence>
<dbReference type="Proteomes" id="UP000027178">
    <property type="component" value="Unassembled WGS sequence"/>
</dbReference>
<protein>
    <submittedName>
        <fullName evidence="6">LacI family transcriptional regulator</fullName>
    </submittedName>
</protein>
<sequence>MHGERGRGGNGRTPHPGVGGRAGRRLPGHRLPGGQRRRRRARRAAGQGPTGRRRTRLRAQPGRAHPGHPAQPGDRRGRRRTRGPVLLRPVLRPAPARHQPRTRRRRQPDGAAAGRGRAGPRADRPLPGRRPRRRRAAVLAAPLRPHPGDRPAPRPAVRGRRTPRLAGAESDRDLVYIDNDNRGGARLAVQHLRSLGRERIATITGPLDQTSSIDRLDGYRDLLPDGDEDLIAVGDFTADGGTRAMTELLDRRPDLDAVFAASDSMASGAIRALRAAGRRIPEDVAVVGFDDVESIAAWTEPPLTTVRQEIEEMGRLMTRQLLRRLNDPAASAPSSVIIPTHLVVRESA</sequence>
<comment type="caution">
    <text evidence="6">The sequence shown here is derived from an EMBL/GenBank/DDBJ whole genome shotgun (WGS) entry which is preliminary data.</text>
</comment>
<dbReference type="SUPFAM" id="SSF53822">
    <property type="entry name" value="Periplasmic binding protein-like I"/>
    <property type="match status" value="1"/>
</dbReference>
<dbReference type="PANTHER" id="PTHR30146">
    <property type="entry name" value="LACI-RELATED TRANSCRIPTIONAL REPRESSOR"/>
    <property type="match status" value="1"/>
</dbReference>
<keyword evidence="2" id="KW-0238">DNA-binding</keyword>
<accession>A0A066YGW6</accession>
<name>A0A066YGW6_9ACTN</name>
<dbReference type="PANTHER" id="PTHR30146:SF109">
    <property type="entry name" value="HTH-TYPE TRANSCRIPTIONAL REGULATOR GALS"/>
    <property type="match status" value="1"/>
</dbReference>
<dbReference type="GO" id="GO:0000976">
    <property type="term" value="F:transcription cis-regulatory region binding"/>
    <property type="evidence" value="ECO:0007669"/>
    <property type="project" value="TreeGrafter"/>
</dbReference>
<feature type="domain" description="Transcriptional regulator LacI/GalR-like sensor" evidence="5">
    <location>
        <begin position="189"/>
        <end position="347"/>
    </location>
</feature>